<evidence type="ECO:0000313" key="13">
    <source>
        <dbReference type="Proteomes" id="UP000326759"/>
    </source>
</evidence>
<dbReference type="SUPFAM" id="SSF52540">
    <property type="entry name" value="P-loop containing nucleoside triphosphate hydrolases"/>
    <property type="match status" value="2"/>
</dbReference>
<keyword evidence="4" id="KW-0498">Mitosis</keyword>
<accession>A0A5N5T5R8</accession>
<dbReference type="InterPro" id="IPR027417">
    <property type="entry name" value="P-loop_NTPase"/>
</dbReference>
<dbReference type="PANTHER" id="PTHR45629">
    <property type="entry name" value="SNF2/RAD54 FAMILY MEMBER"/>
    <property type="match status" value="1"/>
</dbReference>
<feature type="domain" description="Helicase C-terminal" evidence="11">
    <location>
        <begin position="499"/>
        <end position="700"/>
    </location>
</feature>
<reference evidence="12 13" key="1">
    <citation type="journal article" date="2019" name="PLoS Biol.">
        <title>Sex chromosomes control vertical transmission of feminizing Wolbachia symbionts in an isopod.</title>
        <authorList>
            <person name="Becking T."/>
            <person name="Chebbi M.A."/>
            <person name="Giraud I."/>
            <person name="Moumen B."/>
            <person name="Laverre T."/>
            <person name="Caubet Y."/>
            <person name="Peccoud J."/>
            <person name="Gilbert C."/>
            <person name="Cordaux R."/>
        </authorList>
    </citation>
    <scope>NUCLEOTIDE SEQUENCE [LARGE SCALE GENOMIC DNA]</scope>
    <source>
        <strain evidence="12">ANa2</strain>
        <tissue evidence="12">Whole body excluding digestive tract and cuticle</tissue>
    </source>
</reference>
<dbReference type="GO" id="GO:0005524">
    <property type="term" value="F:ATP binding"/>
    <property type="evidence" value="ECO:0007669"/>
    <property type="project" value="InterPro"/>
</dbReference>
<dbReference type="InterPro" id="IPR014001">
    <property type="entry name" value="Helicase_ATP-bd"/>
</dbReference>
<evidence type="ECO:0000259" key="11">
    <source>
        <dbReference type="PROSITE" id="PS51194"/>
    </source>
</evidence>
<dbReference type="Gene3D" id="3.40.50.300">
    <property type="entry name" value="P-loop containing nucleotide triphosphate hydrolases"/>
    <property type="match status" value="2"/>
</dbReference>
<dbReference type="Pfam" id="PF00176">
    <property type="entry name" value="SNF2-rel_dom"/>
    <property type="match status" value="2"/>
</dbReference>
<evidence type="ECO:0000256" key="2">
    <source>
        <dbReference type="ARBA" id="ARBA00015341"/>
    </source>
</evidence>
<feature type="region of interest" description="Disordered" evidence="9">
    <location>
        <begin position="1"/>
        <end position="31"/>
    </location>
</feature>
<dbReference type="InterPro" id="IPR001650">
    <property type="entry name" value="Helicase_C-like"/>
</dbReference>
<dbReference type="CDD" id="cd18793">
    <property type="entry name" value="SF2_C_SNF"/>
    <property type="match status" value="1"/>
</dbReference>
<evidence type="ECO:0000313" key="12">
    <source>
        <dbReference type="EMBL" id="KAB7501916.1"/>
    </source>
</evidence>
<keyword evidence="13" id="KW-1185">Reference proteome</keyword>
<dbReference type="InterPro" id="IPR038718">
    <property type="entry name" value="SNF2-like_sf"/>
</dbReference>
<evidence type="ECO:0000256" key="9">
    <source>
        <dbReference type="SAM" id="MobiDB-lite"/>
    </source>
</evidence>
<dbReference type="OrthoDB" id="413460at2759"/>
<feature type="domain" description="Helicase ATP-binding" evidence="10">
    <location>
        <begin position="332"/>
        <end position="412"/>
    </location>
</feature>
<evidence type="ECO:0000256" key="6">
    <source>
        <dbReference type="ARBA" id="ARBA00023306"/>
    </source>
</evidence>
<protein>
    <recommendedName>
        <fullName evidence="2">DNA repair and recombination protein RAD54-like</fullName>
    </recommendedName>
    <alternativeName>
        <fullName evidence="8">Protein okra</fullName>
    </alternativeName>
</protein>
<dbReference type="PANTHER" id="PTHR45629:SF7">
    <property type="entry name" value="DNA EXCISION REPAIR PROTEIN ERCC-6-RELATED"/>
    <property type="match status" value="1"/>
</dbReference>
<evidence type="ECO:0000256" key="4">
    <source>
        <dbReference type="ARBA" id="ARBA00022776"/>
    </source>
</evidence>
<feature type="compositionally biased region" description="Polar residues" evidence="9">
    <location>
        <begin position="1"/>
        <end position="10"/>
    </location>
</feature>
<dbReference type="InterPro" id="IPR049730">
    <property type="entry name" value="SNF2/RAD54-like_C"/>
</dbReference>
<gene>
    <name evidence="12" type="primary">Rad54b</name>
    <name evidence="12" type="ORF">Anas_08075</name>
</gene>
<sequence length="703" mass="79036">MRRSSAPSQLNKRRAPFFSPPYKNPAPASKRQCAILPLTDEPLNEGNQKRSSSELLTLIKTPTVADKENEPQNTSLKRINKVECTREIINNKFSNTFSSPIPHQSVLRKEDHSDEENVTRYFSVVWCKLSKKKHKNWEGDAVLIVKGRSDMEGKEIGKTSSIKLKDLESLIQNEISSENYLSGKCFQNSIEETPVETTVPLPPKSKPFRLPCAKNSSNQDKLGKIVKPLYNPCDVNAFILPKPPAHHQWSCNVESLPVVDVVVDPQIAHHLRPHQKAGVIFLYESAMGYRIKDHKGAILADEMGLGKTLQCIALIWTLLKQGPYGGRPVLKRVIIVTPSSLVSNWVRSIDKVERGKFDLILCDEGHRLKNCQIKTTSTLMSLEIKRRIIVTGTPIQNDLQELYSLIEFVNPGILGSSAMFRKVYEEPILKSQQPSATKEEKDIGESRALELNRLACQFTLRRTQEIINKYLPPKTEFVVFCQPSGSQIKLYNAIVGSRGLKKCLTNTEVGDHLSAICVLRKLCNHPALLHSSETKENQSEIRNEIAGLIPNEILPNNYLEEDSGKLAVVSCLLWSLFETKKERIVIVSNFTTTLDMLENLCKRYMVFLLSSKAGGVGLNLIGASRILLFDIDWNPATDLQAMSRVWRDGQTKSVYIYRLILAGSIEEKMFQRQVCKQGISGSVVDARSSVKVQFSLEDLKIAS</sequence>
<dbReference type="GO" id="GO:0015616">
    <property type="term" value="F:DNA translocase activity"/>
    <property type="evidence" value="ECO:0007669"/>
    <property type="project" value="TreeGrafter"/>
</dbReference>
<dbReference type="EMBL" id="SEYY01009105">
    <property type="protein sequence ID" value="KAB7501916.1"/>
    <property type="molecule type" value="Genomic_DNA"/>
</dbReference>
<dbReference type="GO" id="GO:0016787">
    <property type="term" value="F:hydrolase activity"/>
    <property type="evidence" value="ECO:0007669"/>
    <property type="project" value="UniProtKB-KW"/>
</dbReference>
<organism evidence="12 13">
    <name type="scientific">Armadillidium nasatum</name>
    <dbReference type="NCBI Taxonomy" id="96803"/>
    <lineage>
        <taxon>Eukaryota</taxon>
        <taxon>Metazoa</taxon>
        <taxon>Ecdysozoa</taxon>
        <taxon>Arthropoda</taxon>
        <taxon>Crustacea</taxon>
        <taxon>Multicrustacea</taxon>
        <taxon>Malacostraca</taxon>
        <taxon>Eumalacostraca</taxon>
        <taxon>Peracarida</taxon>
        <taxon>Isopoda</taxon>
        <taxon>Oniscidea</taxon>
        <taxon>Crinocheta</taxon>
        <taxon>Armadillidiidae</taxon>
        <taxon>Armadillidium</taxon>
    </lineage>
</organism>
<comment type="caution">
    <text evidence="12">The sequence shown here is derived from an EMBL/GenBank/DDBJ whole genome shotgun (WGS) entry which is preliminary data.</text>
</comment>
<dbReference type="PROSITE" id="PS51192">
    <property type="entry name" value="HELICASE_ATP_BIND_1"/>
    <property type="match status" value="1"/>
</dbReference>
<comment type="subunit">
    <text evidence="1">Interacts (via N-terminus) with spn-A/Rad51.</text>
</comment>
<evidence type="ECO:0000256" key="1">
    <source>
        <dbReference type="ARBA" id="ARBA00011467"/>
    </source>
</evidence>
<evidence type="ECO:0000256" key="7">
    <source>
        <dbReference type="ARBA" id="ARBA00024776"/>
    </source>
</evidence>
<dbReference type="Pfam" id="PF00271">
    <property type="entry name" value="Helicase_C"/>
    <property type="match status" value="1"/>
</dbReference>
<evidence type="ECO:0000256" key="3">
    <source>
        <dbReference type="ARBA" id="ARBA00022618"/>
    </source>
</evidence>
<keyword evidence="3" id="KW-0132">Cell division</keyword>
<evidence type="ECO:0000259" key="10">
    <source>
        <dbReference type="PROSITE" id="PS51192"/>
    </source>
</evidence>
<keyword evidence="6" id="KW-0131">Cell cycle</keyword>
<name>A0A5N5T5R8_9CRUS</name>
<dbReference type="Gene3D" id="3.40.50.10810">
    <property type="entry name" value="Tandem AAA-ATPase domain"/>
    <property type="match status" value="2"/>
</dbReference>
<dbReference type="SMART" id="SM00490">
    <property type="entry name" value="HELICc"/>
    <property type="match status" value="1"/>
</dbReference>
<dbReference type="GO" id="GO:0000724">
    <property type="term" value="P:double-strand break repair via homologous recombination"/>
    <property type="evidence" value="ECO:0007669"/>
    <property type="project" value="TreeGrafter"/>
</dbReference>
<dbReference type="GO" id="GO:0051301">
    <property type="term" value="P:cell division"/>
    <property type="evidence" value="ECO:0007669"/>
    <property type="project" value="UniProtKB-KW"/>
</dbReference>
<dbReference type="InterPro" id="IPR000330">
    <property type="entry name" value="SNF2_N"/>
</dbReference>
<dbReference type="GO" id="GO:0007131">
    <property type="term" value="P:reciprocal meiotic recombination"/>
    <property type="evidence" value="ECO:0007669"/>
    <property type="project" value="TreeGrafter"/>
</dbReference>
<evidence type="ECO:0000256" key="5">
    <source>
        <dbReference type="ARBA" id="ARBA00022801"/>
    </source>
</evidence>
<keyword evidence="5" id="KW-0378">Hydrolase</keyword>
<dbReference type="PROSITE" id="PS51194">
    <property type="entry name" value="HELICASE_CTER"/>
    <property type="match status" value="1"/>
</dbReference>
<comment type="function">
    <text evidence="7">Involved in mitotic DNA repair and meiotic recombination. Functions in the recombinational DNA repair pathway. Essential for interhomolog gene conversion (GC), but may have a less important role in intersister GC than spn-A/Rad51. In the presence of DNA, spn-A/Rad51 enhances the ATPase activity of okr/Rad54.</text>
</comment>
<dbReference type="GO" id="GO:0005634">
    <property type="term" value="C:nucleus"/>
    <property type="evidence" value="ECO:0007669"/>
    <property type="project" value="TreeGrafter"/>
</dbReference>
<proteinExistence type="predicted"/>
<dbReference type="SMART" id="SM00487">
    <property type="entry name" value="DEXDc"/>
    <property type="match status" value="1"/>
</dbReference>
<dbReference type="Proteomes" id="UP000326759">
    <property type="component" value="Unassembled WGS sequence"/>
</dbReference>
<dbReference type="AlphaFoldDB" id="A0A5N5T5R8"/>
<evidence type="ECO:0000256" key="8">
    <source>
        <dbReference type="ARBA" id="ARBA00029956"/>
    </source>
</evidence>
<dbReference type="InterPro" id="IPR050496">
    <property type="entry name" value="SNF2_RAD54_helicase_repair"/>
</dbReference>